<sequence>MLTSSCASDEDHFRQRLDSINKEMQAIIARTAVERDRLYRNSTMASPPWSITDATATEAPDPGSPFNAPLTYSTSAICAPSPAGLDEAAVRRLIADEMKSWKGVFQTMLTGATKGVSNTMKQRLEEVSKSHLELVESLKEATEVYSRGLGEMQSAFKRLQRGAKLPVEDLSREMEEHFKTVTAEQNHLRDAVSALQNESRIEQQRGDRRVDELVRRHHDLVRNSLLELDSHVAGLRDELEQMVRTQTRKTSEECDAMHQHVARLHGALEATNDTTTKWAAELRSLMEENMSFRSEVRSCRSDFNRLEMLLHGVPVGGRDAGTISGVPESPPRDDSGGAMRGVEVPRGEFLELKGRVNFLQGQMERMDRQVAAMDAALHRLFAAGGGHGSGESVGGSRAPYASHPGTMGGEANQQGPLDSRRFAVGTSPQSTYDMSPLSVRELQQRQQQQMIMQKNQQYRQQQQPQQVMGADGQRGVSPTAGTSGDLSRGGGLSPPGPSASPPLPVQSWEAQHANHGQGLRQQQQQQQRQPQRDQQSPKSAEQVARYSSALSSPGEMGRTLENKDAPPASSSERFSGVRQGRPHESHDDCSTTATCRGSGKCTPATRGSEASSKAASPSDSYVSDGAGEAKKEASSMQYLPAPSSDVESELDNKKMARLALD</sequence>
<dbReference type="Proteomes" id="UP000284403">
    <property type="component" value="Unassembled WGS sequence"/>
</dbReference>
<accession>A0A3R7NLT1</accession>
<reference evidence="2 3" key="1">
    <citation type="journal article" date="2018" name="BMC Genomics">
        <title>Genomic comparison of Trypanosoma conorhini and Trypanosoma rangeli to Trypanosoma cruzi strains of high and low virulence.</title>
        <authorList>
            <person name="Bradwell K.R."/>
            <person name="Koparde V.N."/>
            <person name="Matveyev A.V."/>
            <person name="Serrano M.G."/>
            <person name="Alves J.M."/>
            <person name="Parikh H."/>
            <person name="Huang B."/>
            <person name="Lee V."/>
            <person name="Espinosa-Alvarez O."/>
            <person name="Ortiz P.A."/>
            <person name="Costa-Martins A.G."/>
            <person name="Teixeira M.M."/>
            <person name="Buck G.A."/>
        </authorList>
    </citation>
    <scope>NUCLEOTIDE SEQUENCE [LARGE SCALE GENOMIC DNA]</scope>
    <source>
        <strain evidence="2 3">025E</strain>
    </source>
</reference>
<evidence type="ECO:0000313" key="2">
    <source>
        <dbReference type="EMBL" id="RNF20255.1"/>
    </source>
</evidence>
<gene>
    <name evidence="2" type="ORF">Tco025E_03855</name>
</gene>
<organism evidence="2 3">
    <name type="scientific">Trypanosoma conorhini</name>
    <dbReference type="NCBI Taxonomy" id="83891"/>
    <lineage>
        <taxon>Eukaryota</taxon>
        <taxon>Discoba</taxon>
        <taxon>Euglenozoa</taxon>
        <taxon>Kinetoplastea</taxon>
        <taxon>Metakinetoplastina</taxon>
        <taxon>Trypanosomatida</taxon>
        <taxon>Trypanosomatidae</taxon>
        <taxon>Trypanosoma</taxon>
    </lineage>
</organism>
<feature type="compositionally biased region" description="Pro residues" evidence="1">
    <location>
        <begin position="494"/>
        <end position="504"/>
    </location>
</feature>
<dbReference type="GeneID" id="40317466"/>
<proteinExistence type="predicted"/>
<protein>
    <submittedName>
        <fullName evidence="2">Uncharacterized protein</fullName>
    </submittedName>
</protein>
<name>A0A3R7NLT1_9TRYP</name>
<comment type="caution">
    <text evidence="2">The sequence shown here is derived from an EMBL/GenBank/DDBJ whole genome shotgun (WGS) entry which is preliminary data.</text>
</comment>
<dbReference type="OrthoDB" id="245890at2759"/>
<evidence type="ECO:0000313" key="3">
    <source>
        <dbReference type="Proteomes" id="UP000284403"/>
    </source>
</evidence>
<dbReference type="EMBL" id="MKKU01000184">
    <property type="protein sequence ID" value="RNF20255.1"/>
    <property type="molecule type" value="Genomic_DNA"/>
</dbReference>
<feature type="compositionally biased region" description="Basic and acidic residues" evidence="1">
    <location>
        <begin position="650"/>
        <end position="661"/>
    </location>
</feature>
<dbReference type="RefSeq" id="XP_029229127.1">
    <property type="nucleotide sequence ID" value="XM_029370772.1"/>
</dbReference>
<feature type="compositionally biased region" description="Low complexity" evidence="1">
    <location>
        <begin position="444"/>
        <end position="466"/>
    </location>
</feature>
<dbReference type="AlphaFoldDB" id="A0A3R7NLT1"/>
<feature type="region of interest" description="Disordered" evidence="1">
    <location>
        <begin position="319"/>
        <end position="339"/>
    </location>
</feature>
<feature type="region of interest" description="Disordered" evidence="1">
    <location>
        <begin position="386"/>
        <end position="661"/>
    </location>
</feature>
<feature type="compositionally biased region" description="Polar residues" evidence="1">
    <location>
        <begin position="608"/>
        <end position="621"/>
    </location>
</feature>
<keyword evidence="3" id="KW-1185">Reference proteome</keyword>
<feature type="compositionally biased region" description="Low complexity" evidence="1">
    <location>
        <begin position="520"/>
        <end position="534"/>
    </location>
</feature>
<evidence type="ECO:0000256" key="1">
    <source>
        <dbReference type="SAM" id="MobiDB-lite"/>
    </source>
</evidence>